<gene>
    <name evidence="1" type="ORF">ACFOY1_06655</name>
</gene>
<reference evidence="2" key="1">
    <citation type="journal article" date="2019" name="Int. J. Syst. Evol. Microbiol.">
        <title>The Global Catalogue of Microorganisms (GCM) 10K type strain sequencing project: providing services to taxonomists for standard genome sequencing and annotation.</title>
        <authorList>
            <consortium name="The Broad Institute Genomics Platform"/>
            <consortium name="The Broad Institute Genome Sequencing Center for Infectious Disease"/>
            <person name="Wu L."/>
            <person name="Ma J."/>
        </authorList>
    </citation>
    <scope>NUCLEOTIDE SEQUENCE [LARGE SCALE GENOMIC DNA]</scope>
    <source>
        <strain evidence="2">LMG 24813</strain>
    </source>
</reference>
<dbReference type="EMBL" id="JBHSBV010000002">
    <property type="protein sequence ID" value="MFC4200626.1"/>
    <property type="molecule type" value="Genomic_DNA"/>
</dbReference>
<sequence>MAIKRGNAPTTIPARLTIKGAGESNKLELTYFNRKSSEYDDKVAELKESSVPFLPSLVVFLVKEWDTDYSLSIEGVLELEDERSGICEAILQGFWQARRIELEKN</sequence>
<organism evidence="1 2">
    <name type="scientific">Candidimonas humi</name>
    <dbReference type="NCBI Taxonomy" id="683355"/>
    <lineage>
        <taxon>Bacteria</taxon>
        <taxon>Pseudomonadati</taxon>
        <taxon>Pseudomonadota</taxon>
        <taxon>Betaproteobacteria</taxon>
        <taxon>Burkholderiales</taxon>
        <taxon>Alcaligenaceae</taxon>
        <taxon>Candidimonas</taxon>
    </lineage>
</organism>
<evidence type="ECO:0000313" key="2">
    <source>
        <dbReference type="Proteomes" id="UP001595848"/>
    </source>
</evidence>
<dbReference type="Proteomes" id="UP001595848">
    <property type="component" value="Unassembled WGS sequence"/>
</dbReference>
<name>A0ABV8NXK3_9BURK</name>
<keyword evidence="2" id="KW-1185">Reference proteome</keyword>
<dbReference type="RefSeq" id="WP_217964136.1">
    <property type="nucleotide sequence ID" value="NZ_JAHTBN010000003.1"/>
</dbReference>
<evidence type="ECO:0008006" key="3">
    <source>
        <dbReference type="Google" id="ProtNLM"/>
    </source>
</evidence>
<comment type="caution">
    <text evidence="1">The sequence shown here is derived from an EMBL/GenBank/DDBJ whole genome shotgun (WGS) entry which is preliminary data.</text>
</comment>
<evidence type="ECO:0000313" key="1">
    <source>
        <dbReference type="EMBL" id="MFC4200626.1"/>
    </source>
</evidence>
<proteinExistence type="predicted"/>
<protein>
    <recommendedName>
        <fullName evidence="3">Phage tail assembly chaperone</fullName>
    </recommendedName>
</protein>
<accession>A0ABV8NXK3</accession>